<feature type="compositionally biased region" description="Polar residues" evidence="1">
    <location>
        <begin position="144"/>
        <end position="155"/>
    </location>
</feature>
<dbReference type="InterPro" id="IPR039319">
    <property type="entry name" value="ELF3-like"/>
</dbReference>
<name>A0AAW2M014_9LAMI</name>
<reference evidence="2" key="1">
    <citation type="submission" date="2020-06" db="EMBL/GenBank/DDBJ databases">
        <authorList>
            <person name="Li T."/>
            <person name="Hu X."/>
            <person name="Zhang T."/>
            <person name="Song X."/>
            <person name="Zhang H."/>
            <person name="Dai N."/>
            <person name="Sheng W."/>
            <person name="Hou X."/>
            <person name="Wei L."/>
        </authorList>
    </citation>
    <scope>NUCLEOTIDE SEQUENCE</scope>
    <source>
        <strain evidence="2">KEN8</strain>
        <tissue evidence="2">Leaf</tissue>
    </source>
</reference>
<dbReference type="PANTHER" id="PTHR34281:SF2">
    <property type="entry name" value="PROTEIN EARLY FLOWERING 3"/>
    <property type="match status" value="1"/>
</dbReference>
<feature type="region of interest" description="Disordered" evidence="1">
    <location>
        <begin position="144"/>
        <end position="184"/>
    </location>
</feature>
<reference evidence="2" key="2">
    <citation type="journal article" date="2024" name="Plant">
        <title>Genomic evolution and insights into agronomic trait innovations of Sesamum species.</title>
        <authorList>
            <person name="Miao H."/>
            <person name="Wang L."/>
            <person name="Qu L."/>
            <person name="Liu H."/>
            <person name="Sun Y."/>
            <person name="Le M."/>
            <person name="Wang Q."/>
            <person name="Wei S."/>
            <person name="Zheng Y."/>
            <person name="Lin W."/>
            <person name="Duan Y."/>
            <person name="Cao H."/>
            <person name="Xiong S."/>
            <person name="Wang X."/>
            <person name="Wei L."/>
            <person name="Li C."/>
            <person name="Ma Q."/>
            <person name="Ju M."/>
            <person name="Zhao R."/>
            <person name="Li G."/>
            <person name="Mu C."/>
            <person name="Tian Q."/>
            <person name="Mei H."/>
            <person name="Zhang T."/>
            <person name="Gao T."/>
            <person name="Zhang H."/>
        </authorList>
    </citation>
    <scope>NUCLEOTIDE SEQUENCE</scope>
    <source>
        <strain evidence="2">KEN8</strain>
    </source>
</reference>
<accession>A0AAW2M014</accession>
<comment type="caution">
    <text evidence="2">The sequence shown here is derived from an EMBL/GenBank/DDBJ whole genome shotgun (WGS) entry which is preliminary data.</text>
</comment>
<evidence type="ECO:0000313" key="2">
    <source>
        <dbReference type="EMBL" id="KAL0323781.1"/>
    </source>
</evidence>
<feature type="region of interest" description="Disordered" evidence="1">
    <location>
        <begin position="197"/>
        <end position="216"/>
    </location>
</feature>
<feature type="compositionally biased region" description="Polar residues" evidence="1">
    <location>
        <begin position="251"/>
        <end position="272"/>
    </location>
</feature>
<gene>
    <name evidence="2" type="ORF">Scaly_2345200</name>
</gene>
<feature type="region of interest" description="Disordered" evidence="1">
    <location>
        <begin position="251"/>
        <end position="304"/>
    </location>
</feature>
<dbReference type="GO" id="GO:2000028">
    <property type="term" value="P:regulation of photoperiodism, flowering"/>
    <property type="evidence" value="ECO:0007669"/>
    <property type="project" value="InterPro"/>
</dbReference>
<dbReference type="PANTHER" id="PTHR34281">
    <property type="entry name" value="PROTEIN EARLY FLOWERING 3"/>
    <property type="match status" value="1"/>
</dbReference>
<feature type="compositionally biased region" description="Basic and acidic residues" evidence="1">
    <location>
        <begin position="156"/>
        <end position="183"/>
    </location>
</feature>
<protein>
    <submittedName>
        <fullName evidence="2">Protein EARLY FLOWERING 3</fullName>
    </submittedName>
</protein>
<feature type="compositionally biased region" description="Polar residues" evidence="1">
    <location>
        <begin position="418"/>
        <end position="433"/>
    </location>
</feature>
<dbReference type="EMBL" id="JACGWM010000015">
    <property type="protein sequence ID" value="KAL0323781.1"/>
    <property type="molecule type" value="Genomic_DNA"/>
</dbReference>
<feature type="region of interest" description="Disordered" evidence="1">
    <location>
        <begin position="1"/>
        <end position="33"/>
    </location>
</feature>
<feature type="compositionally biased region" description="Basic and acidic residues" evidence="1">
    <location>
        <begin position="404"/>
        <end position="417"/>
    </location>
</feature>
<sequence>MKRAKDEEKMMGPMFPRLHVNDTEKGGPRAPPRNKMALYEQLSIPSQRFNHPVMPCNPNNSAANLVPRLSKVNDRGMYFSRQVPPGHPLENQYSQYSDISTPLPQLQQKKKLNEDDYSVPVFVHSISSQEFDKYSTDMDRERISSSNPHIFNHSLKSQDAKETGMTEHSTRQEGNNQKRENSKEVVVGWVKAISSSSSIEKQTGPSLIHEPRDEPSENIDILKTVKHVRPQLCAESQPSNNRQCNAALRKNTTSVARRNSSDSNKGLPSEDQNLVHGVSNDTESSEDGSCRSPQMNNLERGDSVSETSVLDTISGLDITPDDVVGMIGQKHFWKARRALVNQQRLFAVQVFELHRLIKVQKLISASPHVLLEDHAYLGKPLKPLPGKKLPLGCAVKAIPNVSKQKGDTEKPSKKEGSAENTVEKVSSAQNGGLPSTCGPFSANSPAPSVNQSWCFNQPQGPHQWLIPVMSPSEGLVYKPYPVPGFMGQACGPPGSNQMMGNILTPAYGLPGPPPQYQLPSFPPVGPHGYLPPPYGMPIMNTAAFSGSSVEQMKPPATLDRFSAGEANFINQQHNLFTSPSQKNGAVPDIYNSQRASEEIEMQASTGSSPIERRPGSQASNNVEGRNMLPLFPTSPAINTSKSTPQVTTPERPSRVIKVIPHNALSASESAARIFRSIQEERKQYDSM</sequence>
<feature type="compositionally biased region" description="Basic and acidic residues" evidence="1">
    <location>
        <begin position="1"/>
        <end position="10"/>
    </location>
</feature>
<feature type="region of interest" description="Disordered" evidence="1">
    <location>
        <begin position="598"/>
        <end position="651"/>
    </location>
</feature>
<feature type="compositionally biased region" description="Polar residues" evidence="1">
    <location>
        <begin position="635"/>
        <end position="650"/>
    </location>
</feature>
<dbReference type="AlphaFoldDB" id="A0AAW2M014"/>
<evidence type="ECO:0000256" key="1">
    <source>
        <dbReference type="SAM" id="MobiDB-lite"/>
    </source>
</evidence>
<feature type="region of interest" description="Disordered" evidence="1">
    <location>
        <begin position="402"/>
        <end position="439"/>
    </location>
</feature>
<organism evidence="2">
    <name type="scientific">Sesamum calycinum</name>
    <dbReference type="NCBI Taxonomy" id="2727403"/>
    <lineage>
        <taxon>Eukaryota</taxon>
        <taxon>Viridiplantae</taxon>
        <taxon>Streptophyta</taxon>
        <taxon>Embryophyta</taxon>
        <taxon>Tracheophyta</taxon>
        <taxon>Spermatophyta</taxon>
        <taxon>Magnoliopsida</taxon>
        <taxon>eudicotyledons</taxon>
        <taxon>Gunneridae</taxon>
        <taxon>Pentapetalae</taxon>
        <taxon>asterids</taxon>
        <taxon>lamiids</taxon>
        <taxon>Lamiales</taxon>
        <taxon>Pedaliaceae</taxon>
        <taxon>Sesamum</taxon>
    </lineage>
</organism>
<proteinExistence type="predicted"/>